<evidence type="ECO:0000313" key="3">
    <source>
        <dbReference type="Proteomes" id="UP000479293"/>
    </source>
</evidence>
<dbReference type="Proteomes" id="UP000479293">
    <property type="component" value="Unassembled WGS sequence"/>
</dbReference>
<sequence>MELIACAAKALELIYREQYAYKKAGILVSAIVHQDYIQTDLFAMNERMREADRKAMAVLDRLNQRMGRDTVKVAAMGFDRSWLMRQERKSKCPTTRWGI</sequence>
<proteinExistence type="predicted"/>
<evidence type="ECO:0000259" key="1">
    <source>
        <dbReference type="Pfam" id="PF13438"/>
    </source>
</evidence>
<dbReference type="Pfam" id="PF13438">
    <property type="entry name" value="DUF4113"/>
    <property type="match status" value="1"/>
</dbReference>
<accession>A0A7C9BIY3</accession>
<organism evidence="2 3">
    <name type="scientific">Salmonirosea aquatica</name>
    <dbReference type="NCBI Taxonomy" id="2654236"/>
    <lineage>
        <taxon>Bacteria</taxon>
        <taxon>Pseudomonadati</taxon>
        <taxon>Bacteroidota</taxon>
        <taxon>Cytophagia</taxon>
        <taxon>Cytophagales</taxon>
        <taxon>Spirosomataceae</taxon>
        <taxon>Salmonirosea</taxon>
    </lineage>
</organism>
<keyword evidence="3" id="KW-1185">Reference proteome</keyword>
<protein>
    <submittedName>
        <fullName evidence="2">DUF4113 domain-containing protein</fullName>
    </submittedName>
</protein>
<dbReference type="InterPro" id="IPR025188">
    <property type="entry name" value="DUF4113"/>
</dbReference>
<dbReference type="EMBL" id="WHLY01000004">
    <property type="protein sequence ID" value="MPR37200.1"/>
    <property type="molecule type" value="Genomic_DNA"/>
</dbReference>
<feature type="domain" description="DUF4113" evidence="1">
    <location>
        <begin position="54"/>
        <end position="97"/>
    </location>
</feature>
<dbReference type="AlphaFoldDB" id="A0A7C9BIY3"/>
<name>A0A7C9BIY3_9BACT</name>
<evidence type="ECO:0000313" key="2">
    <source>
        <dbReference type="EMBL" id="MPR37200.1"/>
    </source>
</evidence>
<comment type="caution">
    <text evidence="2">The sequence shown here is derived from an EMBL/GenBank/DDBJ whole genome shotgun (WGS) entry which is preliminary data.</text>
</comment>
<gene>
    <name evidence="2" type="ORF">GBK04_28660</name>
</gene>
<reference evidence="2 3" key="1">
    <citation type="submission" date="2019-10" db="EMBL/GenBank/DDBJ databases">
        <title>Draft Genome Sequence of Cytophagaceae sp. SJW1-29.</title>
        <authorList>
            <person name="Choi A."/>
        </authorList>
    </citation>
    <scope>NUCLEOTIDE SEQUENCE [LARGE SCALE GENOMIC DNA]</scope>
    <source>
        <strain evidence="2 3">SJW1-29</strain>
    </source>
</reference>